<reference evidence="1 2" key="1">
    <citation type="submission" date="2016-10" db="EMBL/GenBank/DDBJ databases">
        <authorList>
            <person name="de Groot N.N."/>
        </authorList>
    </citation>
    <scope>NUCLEOTIDE SEQUENCE [LARGE SCALE GENOMIC DNA]</scope>
    <source>
        <strain evidence="1 2">DSM 21001</strain>
    </source>
</reference>
<name>A0A1I6MM49_9BACT</name>
<dbReference type="AlphaFoldDB" id="A0A1I6MM49"/>
<evidence type="ECO:0008006" key="3">
    <source>
        <dbReference type="Google" id="ProtNLM"/>
    </source>
</evidence>
<dbReference type="Proteomes" id="UP000199024">
    <property type="component" value="Unassembled WGS sequence"/>
</dbReference>
<dbReference type="STRING" id="474950.SAMN05421771_2962"/>
<dbReference type="EMBL" id="FOZL01000001">
    <property type="protein sequence ID" value="SFS16739.1"/>
    <property type="molecule type" value="Genomic_DNA"/>
</dbReference>
<protein>
    <recommendedName>
        <fullName evidence="3">Right handed beta helix region</fullName>
    </recommendedName>
</protein>
<evidence type="ECO:0000313" key="2">
    <source>
        <dbReference type="Proteomes" id="UP000199024"/>
    </source>
</evidence>
<organism evidence="1 2">
    <name type="scientific">Granulicella pectinivorans</name>
    <dbReference type="NCBI Taxonomy" id="474950"/>
    <lineage>
        <taxon>Bacteria</taxon>
        <taxon>Pseudomonadati</taxon>
        <taxon>Acidobacteriota</taxon>
        <taxon>Terriglobia</taxon>
        <taxon>Terriglobales</taxon>
        <taxon>Acidobacteriaceae</taxon>
        <taxon>Granulicella</taxon>
    </lineage>
</organism>
<evidence type="ECO:0000313" key="1">
    <source>
        <dbReference type="EMBL" id="SFS16739.1"/>
    </source>
</evidence>
<keyword evidence="2" id="KW-1185">Reference proteome</keyword>
<accession>A0A1I6MM49</accession>
<gene>
    <name evidence="1" type="ORF">SAMN05421771_2962</name>
</gene>
<proteinExistence type="predicted"/>
<sequence length="570" mass="60042">MLSGQCDGRADKPYPGTGTNRACAFNDVRLLWQDGSYTTTSDASSFPAYGWIGAGGDIYLIRGSLRDGVSYRVGWNSASGALDNASKMYWGIQGDPYASGAPPPPSGSEGAPTRILGENFAACHDASAKTQLHGGYGVAAVFNMRGSSHVEIACIDVTDFSACGTSGQRNGCNREVGKLSDYASNGVAWSNASTHDVLADVHIHGMAAAGMVGPTGDGTVFRDLDLLGNAAAGWNADAGDGKTGSGSLLVQHFQIGWNGCAEEYPVTHPAPYQDCTDDNASGYGDGFGTATVDSSPGWQVRFDQGSVYNNTQDGLDALHLTGAGSSMTVTHTLAYGNMGQQLKVGGSSGTMTDNVIYTNCNALRQKIPGTPEGFNAHLSDFCRAADAGIKITVNDGSTTVFERNIVYSASATALEVDVNAVCAAETCLIRQQNNVFVGFRNNAANGYPSGGTGDYSNPIYAQDATKAYRNAGSRFDHNTTFHAKKNWPCPARDLHETHAVCEDPHLVDETWHLFGFGDTKPTGVVSPSGTDKEQKQRAPAKPLAYRYLGGAVLVSLAARGFVLLRKRLNA</sequence>